<dbReference type="OrthoDB" id="9806164at2"/>
<dbReference type="PANTHER" id="PTHR43619:SF2">
    <property type="entry name" value="S-ADENOSYL-L-METHIONINE-DEPENDENT METHYLTRANSFERASES SUPERFAMILY PROTEIN"/>
    <property type="match status" value="1"/>
</dbReference>
<dbReference type="EMBL" id="CP003229">
    <property type="protein sequence ID" value="AEW99817.1"/>
    <property type="molecule type" value="Genomic_DNA"/>
</dbReference>
<dbReference type="InterPro" id="IPR007213">
    <property type="entry name" value="Ppm1/Ppm2/Tcmp"/>
</dbReference>
<dbReference type="PANTHER" id="PTHR43619">
    <property type="entry name" value="S-ADENOSYL-L-METHIONINE-DEPENDENT METHYLTRANSFERASE YKTD-RELATED"/>
    <property type="match status" value="1"/>
</dbReference>
<reference evidence="8" key="1">
    <citation type="submission" date="2011-12" db="EMBL/GenBank/DDBJ databases">
        <title>Complete genome sequence of Streptomyces cattleya strain DSM 46488.</title>
        <authorList>
            <person name="Ou H.-Y."/>
            <person name="Li P."/>
            <person name="Zhao C."/>
            <person name="O'Hagan D."/>
            <person name="Deng Z."/>
        </authorList>
    </citation>
    <scope>NUCLEOTIDE SEQUENCE [LARGE SCALE GENOMIC DNA]</scope>
    <source>
        <strain evidence="8">ATCC 35852 / DSM 46488 / JCM 4925 / NBRC 14057 / NRRL 8057</strain>
        <plasmid evidence="8">Plasmid pSCATT</plasmid>
    </source>
</reference>
<dbReference type="GO" id="GO:0008168">
    <property type="term" value="F:methyltransferase activity"/>
    <property type="evidence" value="ECO:0007669"/>
    <property type="project" value="UniProtKB-UniRule"/>
</dbReference>
<evidence type="ECO:0000256" key="2">
    <source>
        <dbReference type="ARBA" id="ARBA00008138"/>
    </source>
</evidence>
<organism evidence="7 8">
    <name type="scientific">Streptantibioticus cattleyicolor (strain ATCC 35852 / DSM 46488 / JCM 4925 / NBRC 14057 / NRRL 8057)</name>
    <name type="common">Streptomyces cattleya</name>
    <dbReference type="NCBI Taxonomy" id="1003195"/>
    <lineage>
        <taxon>Bacteria</taxon>
        <taxon>Bacillati</taxon>
        <taxon>Actinomycetota</taxon>
        <taxon>Actinomycetes</taxon>
        <taxon>Kitasatosporales</taxon>
        <taxon>Streptomycetaceae</taxon>
        <taxon>Streptantibioticus</taxon>
    </lineage>
</organism>
<keyword evidence="4 7" id="KW-0808">Transferase</keyword>
<evidence type="ECO:0000256" key="6">
    <source>
        <dbReference type="RuleBase" id="RU362030"/>
    </source>
</evidence>
<dbReference type="InterPro" id="IPR029063">
    <property type="entry name" value="SAM-dependent_MTases_sf"/>
</dbReference>
<name>G8XHI0_STREN</name>
<dbReference type="Pfam" id="PF04072">
    <property type="entry name" value="LCM"/>
    <property type="match status" value="1"/>
</dbReference>
<protein>
    <recommendedName>
        <fullName evidence="6">S-adenosyl-L-methionine-dependent methyltransferase</fullName>
        <ecNumber evidence="6">2.1.1.-</ecNumber>
    </recommendedName>
</protein>
<keyword evidence="5 6" id="KW-0949">S-adenosyl-L-methionine</keyword>
<dbReference type="HOGENOM" id="CLU_056160_2_0_11"/>
<evidence type="ECO:0000256" key="1">
    <source>
        <dbReference type="ARBA" id="ARBA00003907"/>
    </source>
</evidence>
<sequence>MSVIPAGVGWTALLTAYGRAQEALEAEPRFADACAADFVAAVAGARPAGGDPLPRLGPARDDGSSVLWESFRFCFTQRTLFYDRHVLRAVAAGCRQVVVLGAGLDCRAFRLGLPADVTVFEVDRAAVLDFKHEVLAKNGRVPTCRRVALAADVTGGLSGPLAAAGLDPAKPVLWVVEGLLMYFTADVADRVLTEVTSLSAPGSLIVSEYFVRSWENEDVGYDALDEQEKAAWHLLVGAFEYGPMDHKPGDWLASHHWTPDEVTTVAEEAREEGRAIPDVFGRPGANDLWLFTGTRVAD</sequence>
<geneLocation type="plasmid" evidence="7 8">
    <name>pSCATT</name>
</geneLocation>
<evidence type="ECO:0000256" key="3">
    <source>
        <dbReference type="ARBA" id="ARBA00022603"/>
    </source>
</evidence>
<dbReference type="RefSeq" id="WP_014627130.1">
    <property type="nucleotide sequence ID" value="NC_016113.1"/>
</dbReference>
<dbReference type="SUPFAM" id="SSF53335">
    <property type="entry name" value="S-adenosyl-L-methionine-dependent methyltransferases"/>
    <property type="match status" value="1"/>
</dbReference>
<keyword evidence="3 6" id="KW-0489">Methyltransferase</keyword>
<dbReference type="InterPro" id="IPR011610">
    <property type="entry name" value="SAM_mthyl_Trfase_ML2640-like"/>
</dbReference>
<proteinExistence type="inferred from homology"/>
<dbReference type="Gene3D" id="3.40.50.150">
    <property type="entry name" value="Vaccinia Virus protein VP39"/>
    <property type="match status" value="1"/>
</dbReference>
<dbReference type="NCBIfam" id="TIGR00027">
    <property type="entry name" value="mthyl_TIGR00027"/>
    <property type="match status" value="1"/>
</dbReference>
<dbReference type="KEGG" id="scy:SCATT_p16240"/>
<keyword evidence="7" id="KW-0614">Plasmid</keyword>
<comment type="function">
    <text evidence="1 6">Exhibits S-adenosyl-L-methionine-dependent methyltransferase activity.</text>
</comment>
<dbReference type="Proteomes" id="UP000007842">
    <property type="component" value="Plasmid pSCATT"/>
</dbReference>
<dbReference type="PATRIC" id="fig|1003195.29.peg.7421"/>
<keyword evidence="8" id="KW-1185">Reference proteome</keyword>
<comment type="similarity">
    <text evidence="2 6">Belongs to the UPF0677 family.</text>
</comment>
<dbReference type="EC" id="2.1.1.-" evidence="6"/>
<evidence type="ECO:0000256" key="5">
    <source>
        <dbReference type="ARBA" id="ARBA00022691"/>
    </source>
</evidence>
<dbReference type="AlphaFoldDB" id="G8XHI0"/>
<evidence type="ECO:0000313" key="8">
    <source>
        <dbReference type="Proteomes" id="UP000007842"/>
    </source>
</evidence>
<gene>
    <name evidence="7" type="ordered locus">SCATT_p16240</name>
</gene>
<accession>G8XHI0</accession>
<evidence type="ECO:0000313" key="7">
    <source>
        <dbReference type="EMBL" id="AEW99817.1"/>
    </source>
</evidence>
<evidence type="ECO:0000256" key="4">
    <source>
        <dbReference type="ARBA" id="ARBA00022679"/>
    </source>
</evidence>
<dbReference type="GO" id="GO:0032259">
    <property type="term" value="P:methylation"/>
    <property type="evidence" value="ECO:0007669"/>
    <property type="project" value="UniProtKB-KW"/>
</dbReference>